<keyword evidence="2" id="KW-0808">Transferase</keyword>
<evidence type="ECO:0000313" key="5">
    <source>
        <dbReference type="EMBL" id="PKV99856.1"/>
    </source>
</evidence>
<dbReference type="Gene3D" id="3.40.50.2020">
    <property type="match status" value="1"/>
</dbReference>
<comment type="caution">
    <text evidence="5">The sequence shown here is derived from an EMBL/GenBank/DDBJ whole genome shotgun (WGS) entry which is preliminary data.</text>
</comment>
<dbReference type="CDD" id="cd06223">
    <property type="entry name" value="PRTases_typeI"/>
    <property type="match status" value="1"/>
</dbReference>
<evidence type="ECO:0000256" key="2">
    <source>
        <dbReference type="ARBA" id="ARBA00022679"/>
    </source>
</evidence>
<dbReference type="PANTHER" id="PTHR43363">
    <property type="entry name" value="HYPOXANTHINE PHOSPHORIBOSYLTRANSFERASE"/>
    <property type="match status" value="1"/>
</dbReference>
<evidence type="ECO:0000256" key="1">
    <source>
        <dbReference type="ARBA" id="ARBA00022676"/>
    </source>
</evidence>
<gene>
    <name evidence="5" type="ORF">ATK30_0845</name>
</gene>
<dbReference type="PANTHER" id="PTHR43363:SF1">
    <property type="entry name" value="HYPOXANTHINE-GUANINE PHOSPHORIBOSYLTRANSFERASE"/>
    <property type="match status" value="1"/>
</dbReference>
<feature type="region of interest" description="Disordered" evidence="3">
    <location>
        <begin position="168"/>
        <end position="187"/>
    </location>
</feature>
<dbReference type="SUPFAM" id="SSF53271">
    <property type="entry name" value="PRTase-like"/>
    <property type="match status" value="1"/>
</dbReference>
<dbReference type="Pfam" id="PF00156">
    <property type="entry name" value="Pribosyltran"/>
    <property type="match status" value="1"/>
</dbReference>
<dbReference type="Proteomes" id="UP000233750">
    <property type="component" value="Unassembled WGS sequence"/>
</dbReference>
<dbReference type="InterPro" id="IPR029057">
    <property type="entry name" value="PRTase-like"/>
</dbReference>
<organism evidence="5 6">
    <name type="scientific">Amycolatopsis echigonensis</name>
    <dbReference type="NCBI Taxonomy" id="2576905"/>
    <lineage>
        <taxon>Bacteria</taxon>
        <taxon>Bacillati</taxon>
        <taxon>Actinomycetota</taxon>
        <taxon>Actinomycetes</taxon>
        <taxon>Pseudonocardiales</taxon>
        <taxon>Pseudonocardiaceae</taxon>
        <taxon>Amycolatopsis</taxon>
    </lineage>
</organism>
<proteinExistence type="predicted"/>
<dbReference type="AlphaFoldDB" id="A0A2N3X157"/>
<keyword evidence="1" id="KW-0328">Glycosyltransferase</keyword>
<dbReference type="EMBL" id="PJMY01000002">
    <property type="protein sequence ID" value="PKV99856.1"/>
    <property type="molecule type" value="Genomic_DNA"/>
</dbReference>
<dbReference type="RefSeq" id="WP_101434362.1">
    <property type="nucleotide sequence ID" value="NZ_PJMY01000002.1"/>
</dbReference>
<evidence type="ECO:0000313" key="6">
    <source>
        <dbReference type="Proteomes" id="UP000233750"/>
    </source>
</evidence>
<dbReference type="InterPro" id="IPR000836">
    <property type="entry name" value="PRTase_dom"/>
</dbReference>
<protein>
    <recommendedName>
        <fullName evidence="4">Phosphoribosyltransferase domain-containing protein</fullName>
    </recommendedName>
</protein>
<evidence type="ECO:0000259" key="4">
    <source>
        <dbReference type="Pfam" id="PF00156"/>
    </source>
</evidence>
<accession>A0A2N3X157</accession>
<dbReference type="GO" id="GO:0016757">
    <property type="term" value="F:glycosyltransferase activity"/>
    <property type="evidence" value="ECO:0007669"/>
    <property type="project" value="UniProtKB-KW"/>
</dbReference>
<sequence>MTTARRVFEHHQIWRLTPDSLREATTLLVGAILRDHQSVEHVIGIANGGVAPARMIASTLGVKARMVHARHNTGDATYQQATGKVTLDLDPLTRALNGQRMKGRVLLVDDICGSGATLRRLRHDLTPLLSPSAELLTAVLCLNTGAATLPDYSIWTVSDWVVFPWEKPPADQNTTPLPRPEEALCHA</sequence>
<keyword evidence="6" id="KW-1185">Reference proteome</keyword>
<dbReference type="OrthoDB" id="307631at2"/>
<evidence type="ECO:0000256" key="3">
    <source>
        <dbReference type="SAM" id="MobiDB-lite"/>
    </source>
</evidence>
<reference evidence="5 6" key="1">
    <citation type="submission" date="2017-12" db="EMBL/GenBank/DDBJ databases">
        <title>Sequencing the genomes of 1000 Actinobacteria strains.</title>
        <authorList>
            <person name="Klenk H.-P."/>
        </authorList>
    </citation>
    <scope>NUCLEOTIDE SEQUENCE [LARGE SCALE GENOMIC DNA]</scope>
    <source>
        <strain evidence="5 6">DSM 45165</strain>
    </source>
</reference>
<feature type="domain" description="Phosphoribosyltransferase" evidence="4">
    <location>
        <begin position="20"/>
        <end position="166"/>
    </location>
</feature>
<name>A0A2N3X157_9PSEU</name>